<proteinExistence type="predicted"/>
<reference evidence="1 2" key="1">
    <citation type="journal article" date="2023" name="Hortic Res">
        <title>Pangenome of water caltrop reveals structural variations and asymmetric subgenome divergence after allopolyploidization.</title>
        <authorList>
            <person name="Zhang X."/>
            <person name="Chen Y."/>
            <person name="Wang L."/>
            <person name="Yuan Y."/>
            <person name="Fang M."/>
            <person name="Shi L."/>
            <person name="Lu R."/>
            <person name="Comes H.P."/>
            <person name="Ma Y."/>
            <person name="Chen Y."/>
            <person name="Huang G."/>
            <person name="Zhou Y."/>
            <person name="Zheng Z."/>
            <person name="Qiu Y."/>
        </authorList>
    </citation>
    <scope>NUCLEOTIDE SEQUENCE [LARGE SCALE GENOMIC DNA]</scope>
    <source>
        <tissue evidence="1">Roots</tissue>
    </source>
</reference>
<sequence>MVPLSCRKHGAENLLRHLVQALSIRSNGGAGEGVDEKNVKNKAIVVGSGWAGLGAARHLRKQAPVFPPITQSVSGFLFEKIEFDANEIGCCFRDSVSQFLNLVMILAAPMMWEFKVKNIYSLVNELGIEPFIDWTKSKKDSRKNQMTRLLILRMLDPFLISNLLFQYAAKDFDNTDAAWRKYNPILSWTMSMESKMHFAGLEAANLVVGHFGYREFTINFLDDEDEHPIQEMMHGL</sequence>
<keyword evidence="2" id="KW-1185">Reference proteome</keyword>
<evidence type="ECO:0000313" key="2">
    <source>
        <dbReference type="Proteomes" id="UP001345219"/>
    </source>
</evidence>
<dbReference type="Proteomes" id="UP001345219">
    <property type="component" value="Chromosome 6"/>
</dbReference>
<protein>
    <submittedName>
        <fullName evidence="1">Uncharacterized protein</fullName>
    </submittedName>
</protein>
<organism evidence="1 2">
    <name type="scientific">Trapa incisa</name>
    <dbReference type="NCBI Taxonomy" id="236973"/>
    <lineage>
        <taxon>Eukaryota</taxon>
        <taxon>Viridiplantae</taxon>
        <taxon>Streptophyta</taxon>
        <taxon>Embryophyta</taxon>
        <taxon>Tracheophyta</taxon>
        <taxon>Spermatophyta</taxon>
        <taxon>Magnoliopsida</taxon>
        <taxon>eudicotyledons</taxon>
        <taxon>Gunneridae</taxon>
        <taxon>Pentapetalae</taxon>
        <taxon>rosids</taxon>
        <taxon>malvids</taxon>
        <taxon>Myrtales</taxon>
        <taxon>Lythraceae</taxon>
        <taxon>Trapa</taxon>
    </lineage>
</organism>
<comment type="caution">
    <text evidence="1">The sequence shown here is derived from an EMBL/GenBank/DDBJ whole genome shotgun (WGS) entry which is preliminary data.</text>
</comment>
<dbReference type="AlphaFoldDB" id="A0AAN7K0S6"/>
<dbReference type="EMBL" id="JAXIOK010000013">
    <property type="protein sequence ID" value="KAK4757179.1"/>
    <property type="molecule type" value="Genomic_DNA"/>
</dbReference>
<evidence type="ECO:0000313" key="1">
    <source>
        <dbReference type="EMBL" id="KAK4757179.1"/>
    </source>
</evidence>
<accession>A0AAN7K0S6</accession>
<gene>
    <name evidence="1" type="ORF">SAY87_007306</name>
</gene>
<name>A0AAN7K0S6_9MYRT</name>